<evidence type="ECO:0000313" key="1">
    <source>
        <dbReference type="EMBL" id="KAH1131866.1"/>
    </source>
</evidence>
<name>A0A9D4ANE8_9ROSI</name>
<keyword evidence="2" id="KW-1185">Reference proteome</keyword>
<comment type="caution">
    <text evidence="1">The sequence shown here is derived from an EMBL/GenBank/DDBJ whole genome shotgun (WGS) entry which is preliminary data.</text>
</comment>
<evidence type="ECO:0000313" key="2">
    <source>
        <dbReference type="Proteomes" id="UP000828251"/>
    </source>
</evidence>
<dbReference type="Proteomes" id="UP000828251">
    <property type="component" value="Unassembled WGS sequence"/>
</dbReference>
<dbReference type="EMBL" id="JAIQCV010000001">
    <property type="protein sequence ID" value="KAH1131866.1"/>
    <property type="molecule type" value="Genomic_DNA"/>
</dbReference>
<evidence type="ECO:0008006" key="3">
    <source>
        <dbReference type="Google" id="ProtNLM"/>
    </source>
</evidence>
<sequence>MKKCRVLSKECKDLHLRIYIYAATFSKDINNAKSGLEPKLTRNVLNFLPEHAQIVAAVNEGFVLCSPRLDGENWFYICKPSTQQWEIIPAPNPRFYRSKISMLVLGSNPLRFKIVGLYDTHNVSVSESDSESDLDSEYSDEEVNYRVVSNEKLWHCEIFDSKS</sequence>
<gene>
    <name evidence="1" type="ORF">J1N35_003244</name>
</gene>
<organism evidence="1 2">
    <name type="scientific">Gossypium stocksii</name>
    <dbReference type="NCBI Taxonomy" id="47602"/>
    <lineage>
        <taxon>Eukaryota</taxon>
        <taxon>Viridiplantae</taxon>
        <taxon>Streptophyta</taxon>
        <taxon>Embryophyta</taxon>
        <taxon>Tracheophyta</taxon>
        <taxon>Spermatophyta</taxon>
        <taxon>Magnoliopsida</taxon>
        <taxon>eudicotyledons</taxon>
        <taxon>Gunneridae</taxon>
        <taxon>Pentapetalae</taxon>
        <taxon>rosids</taxon>
        <taxon>malvids</taxon>
        <taxon>Malvales</taxon>
        <taxon>Malvaceae</taxon>
        <taxon>Malvoideae</taxon>
        <taxon>Gossypium</taxon>
    </lineage>
</organism>
<dbReference type="OrthoDB" id="1845982at2759"/>
<accession>A0A9D4ANE8</accession>
<proteinExistence type="predicted"/>
<protein>
    <recommendedName>
        <fullName evidence="3">F-box associated domain-containing protein</fullName>
    </recommendedName>
</protein>
<dbReference type="AlphaFoldDB" id="A0A9D4ANE8"/>
<reference evidence="1 2" key="1">
    <citation type="journal article" date="2021" name="Plant Biotechnol. J.">
        <title>Multi-omics assisted identification of the key and species-specific regulatory components of drought-tolerant mechanisms in Gossypium stocksii.</title>
        <authorList>
            <person name="Yu D."/>
            <person name="Ke L."/>
            <person name="Zhang D."/>
            <person name="Wu Y."/>
            <person name="Sun Y."/>
            <person name="Mei J."/>
            <person name="Sun J."/>
            <person name="Sun Y."/>
        </authorList>
    </citation>
    <scope>NUCLEOTIDE SEQUENCE [LARGE SCALE GENOMIC DNA]</scope>
    <source>
        <strain evidence="2">cv. E1</strain>
        <tissue evidence="1">Leaf</tissue>
    </source>
</reference>